<evidence type="ECO:0000259" key="10">
    <source>
        <dbReference type="Pfam" id="PF01706"/>
    </source>
</evidence>
<dbReference type="InterPro" id="IPR032779">
    <property type="entry name" value="FliG_M"/>
</dbReference>
<evidence type="ECO:0000256" key="2">
    <source>
        <dbReference type="ARBA" id="ARBA00004413"/>
    </source>
</evidence>
<evidence type="ECO:0000259" key="11">
    <source>
        <dbReference type="Pfam" id="PF14841"/>
    </source>
</evidence>
<dbReference type="PRINTS" id="PR00954">
    <property type="entry name" value="FLGMOTORFLIG"/>
</dbReference>
<evidence type="ECO:0000256" key="4">
    <source>
        <dbReference type="ARBA" id="ARBA00021870"/>
    </source>
</evidence>
<comment type="subcellular location">
    <subcellularLocation>
        <location evidence="1">Bacterial flagellum basal body</location>
    </subcellularLocation>
    <subcellularLocation>
        <location evidence="2">Cell membrane</location>
        <topology evidence="2">Peripheral membrane protein</topology>
        <orientation evidence="2">Cytoplasmic side</orientation>
    </subcellularLocation>
</comment>
<name>A0A2S8GN79_9BACT</name>
<dbReference type="EMBL" id="PUHZ01000012">
    <property type="protein sequence ID" value="PQO45896.1"/>
    <property type="molecule type" value="Genomic_DNA"/>
</dbReference>
<gene>
    <name evidence="13" type="primary">fliG</name>
    <name evidence="13" type="ORF">C5Y93_11620</name>
</gene>
<dbReference type="OrthoDB" id="9780302at2"/>
<comment type="caution">
    <text evidence="13">The sequence shown here is derived from an EMBL/GenBank/DDBJ whole genome shotgun (WGS) entry which is preliminary data.</text>
</comment>
<dbReference type="InterPro" id="IPR011002">
    <property type="entry name" value="FliG_a-hlx"/>
</dbReference>
<reference evidence="13 14" key="1">
    <citation type="submission" date="2018-02" db="EMBL/GenBank/DDBJ databases">
        <title>Comparative genomes isolates from brazilian mangrove.</title>
        <authorList>
            <person name="Araujo J.E."/>
            <person name="Taketani R.G."/>
            <person name="Silva M.C.P."/>
            <person name="Loureco M.V."/>
            <person name="Andreote F.D."/>
        </authorList>
    </citation>
    <scope>NUCLEOTIDE SEQUENCE [LARGE SCALE GENOMIC DNA]</scope>
    <source>
        <strain evidence="13 14">Nap-Phe MGV</strain>
    </source>
</reference>
<evidence type="ECO:0000256" key="1">
    <source>
        <dbReference type="ARBA" id="ARBA00004117"/>
    </source>
</evidence>
<dbReference type="AlphaFoldDB" id="A0A2S8GN79"/>
<feature type="domain" description="Flagellar motor switch protein FliG C-terminal" evidence="10">
    <location>
        <begin position="224"/>
        <end position="331"/>
    </location>
</feature>
<dbReference type="Pfam" id="PF14841">
    <property type="entry name" value="FliG_M"/>
    <property type="match status" value="1"/>
</dbReference>
<evidence type="ECO:0000256" key="6">
    <source>
        <dbReference type="ARBA" id="ARBA00022500"/>
    </source>
</evidence>
<keyword evidence="13" id="KW-0282">Flagellum</keyword>
<dbReference type="RefSeq" id="WP_105335596.1">
    <property type="nucleotide sequence ID" value="NZ_PUHZ01000012.1"/>
</dbReference>
<dbReference type="GO" id="GO:0071973">
    <property type="term" value="P:bacterial-type flagellum-dependent cell motility"/>
    <property type="evidence" value="ECO:0007669"/>
    <property type="project" value="InterPro"/>
</dbReference>
<evidence type="ECO:0000313" key="13">
    <source>
        <dbReference type="EMBL" id="PQO45896.1"/>
    </source>
</evidence>
<evidence type="ECO:0000256" key="7">
    <source>
        <dbReference type="ARBA" id="ARBA00022779"/>
    </source>
</evidence>
<dbReference type="GO" id="GO:0009425">
    <property type="term" value="C:bacterial-type flagellum basal body"/>
    <property type="evidence" value="ECO:0007669"/>
    <property type="project" value="UniProtKB-SubCell"/>
</dbReference>
<protein>
    <recommendedName>
        <fullName evidence="4">Flagellar motor switch protein FliG</fullName>
    </recommendedName>
</protein>
<evidence type="ECO:0000313" key="14">
    <source>
        <dbReference type="Proteomes" id="UP000237819"/>
    </source>
</evidence>
<dbReference type="SUPFAM" id="SSF48029">
    <property type="entry name" value="FliG"/>
    <property type="match status" value="2"/>
</dbReference>
<dbReference type="NCBIfam" id="TIGR00207">
    <property type="entry name" value="fliG"/>
    <property type="match status" value="1"/>
</dbReference>
<organism evidence="13 14">
    <name type="scientific">Blastopirellula marina</name>
    <dbReference type="NCBI Taxonomy" id="124"/>
    <lineage>
        <taxon>Bacteria</taxon>
        <taxon>Pseudomonadati</taxon>
        <taxon>Planctomycetota</taxon>
        <taxon>Planctomycetia</taxon>
        <taxon>Pirellulales</taxon>
        <taxon>Pirellulaceae</taxon>
        <taxon>Blastopirellula</taxon>
    </lineage>
</organism>
<dbReference type="PANTHER" id="PTHR30534">
    <property type="entry name" value="FLAGELLAR MOTOR SWITCH PROTEIN FLIG"/>
    <property type="match status" value="1"/>
</dbReference>
<feature type="domain" description="Flagellar motor switch protein FliG N-terminal" evidence="12">
    <location>
        <begin position="16"/>
        <end position="114"/>
    </location>
</feature>
<comment type="similarity">
    <text evidence="3">Belongs to the FliG family.</text>
</comment>
<keyword evidence="8" id="KW-0472">Membrane</keyword>
<dbReference type="Proteomes" id="UP000237819">
    <property type="component" value="Unassembled WGS sequence"/>
</dbReference>
<evidence type="ECO:0000259" key="12">
    <source>
        <dbReference type="Pfam" id="PF14842"/>
    </source>
</evidence>
<sequence length="342" mass="37416">MAKVRDNGAHQTNPNLRKAAIVLMSLPEDDAAQLMARMSPKEVEMVCIEIAHLDRLTGQEQETAILSFAEQNPNQLSGAGGGIGLAKNLVTRALGKGANETLDNVRQSVESIPFGFLRKVDSQNLLTFIVDEHPQTIALILSHLPASYGAEIISGLPADRQLSVIRRIANMGQTNPEVIEEVEKGLETRMASVMSQSFENAGGVPTVAEILNVTDRATERALLEHLAQEDPDLVEEIRRLMFVFDDIQKLADKDMQAVLKNVESAQWAMALKGASQELRDKVVGNMSKRAADMLLEEMDFLGAVKVSEVEGVQQQIVDIVRRLEDAGEIALSAGDEEEQLVQ</sequence>
<keyword evidence="5" id="KW-1003">Cell membrane</keyword>
<keyword evidence="6" id="KW-0145">Chemotaxis</keyword>
<evidence type="ECO:0000256" key="8">
    <source>
        <dbReference type="ARBA" id="ARBA00023136"/>
    </source>
</evidence>
<dbReference type="Gene3D" id="1.10.220.30">
    <property type="match status" value="3"/>
</dbReference>
<dbReference type="PANTHER" id="PTHR30534:SF0">
    <property type="entry name" value="FLAGELLAR MOTOR SWITCH PROTEIN FLIG"/>
    <property type="match status" value="1"/>
</dbReference>
<keyword evidence="9" id="KW-0975">Bacterial flagellum</keyword>
<feature type="domain" description="Flagellar motor switch protein FliG middle" evidence="11">
    <location>
        <begin position="123"/>
        <end position="196"/>
    </location>
</feature>
<dbReference type="Pfam" id="PF01706">
    <property type="entry name" value="FliG_C"/>
    <property type="match status" value="1"/>
</dbReference>
<evidence type="ECO:0000256" key="3">
    <source>
        <dbReference type="ARBA" id="ARBA00010299"/>
    </source>
</evidence>
<dbReference type="GO" id="GO:0003774">
    <property type="term" value="F:cytoskeletal motor activity"/>
    <property type="evidence" value="ECO:0007669"/>
    <property type="project" value="InterPro"/>
</dbReference>
<dbReference type="Pfam" id="PF14842">
    <property type="entry name" value="FliG_N"/>
    <property type="match status" value="1"/>
</dbReference>
<dbReference type="InterPro" id="IPR023087">
    <property type="entry name" value="Flg_Motor_Flig_C"/>
</dbReference>
<dbReference type="InterPro" id="IPR028263">
    <property type="entry name" value="FliG_N"/>
</dbReference>
<evidence type="ECO:0000256" key="9">
    <source>
        <dbReference type="ARBA" id="ARBA00023143"/>
    </source>
</evidence>
<accession>A0A2S8GN79</accession>
<keyword evidence="7" id="KW-0283">Flagellar rotation</keyword>
<proteinExistence type="inferred from homology"/>
<dbReference type="GO" id="GO:0005886">
    <property type="term" value="C:plasma membrane"/>
    <property type="evidence" value="ECO:0007669"/>
    <property type="project" value="UniProtKB-SubCell"/>
</dbReference>
<keyword evidence="13" id="KW-0969">Cilium</keyword>
<dbReference type="PIRSF" id="PIRSF003161">
    <property type="entry name" value="FliG"/>
    <property type="match status" value="1"/>
</dbReference>
<keyword evidence="13" id="KW-0966">Cell projection</keyword>
<evidence type="ECO:0000256" key="5">
    <source>
        <dbReference type="ARBA" id="ARBA00022475"/>
    </source>
</evidence>
<dbReference type="InterPro" id="IPR000090">
    <property type="entry name" value="Flg_Motor_Flig"/>
</dbReference>
<dbReference type="GO" id="GO:0006935">
    <property type="term" value="P:chemotaxis"/>
    <property type="evidence" value="ECO:0007669"/>
    <property type="project" value="UniProtKB-KW"/>
</dbReference>